<dbReference type="Proteomes" id="UP001320245">
    <property type="component" value="Unassembled WGS sequence"/>
</dbReference>
<name>A0AAN9UFM1_9PEZI</name>
<dbReference type="EMBL" id="JAJSPL020000005">
    <property type="protein sequence ID" value="KAK7746827.1"/>
    <property type="molecule type" value="Genomic_DNA"/>
</dbReference>
<evidence type="ECO:0000313" key="2">
    <source>
        <dbReference type="Proteomes" id="UP001320245"/>
    </source>
</evidence>
<evidence type="ECO:0000313" key="1">
    <source>
        <dbReference type="EMBL" id="KAK7746827.1"/>
    </source>
</evidence>
<proteinExistence type="predicted"/>
<protein>
    <submittedName>
        <fullName evidence="1">Uncharacterized protein</fullName>
    </submittedName>
</protein>
<reference evidence="1 2" key="1">
    <citation type="journal article" date="2023" name="PLoS ONE">
        <title>Cytospora paraplurivora sp. nov. isolated from orchards with fruit tree decline syndrome in Ontario, Canada.</title>
        <authorList>
            <person name="Ilyukhin E."/>
            <person name="Nguyen H.D.T."/>
            <person name="Castle A.J."/>
            <person name="Ellouze W."/>
        </authorList>
    </citation>
    <scope>NUCLEOTIDE SEQUENCE [LARGE SCALE GENOMIC DNA]</scope>
    <source>
        <strain evidence="1 2">FDS-564</strain>
    </source>
</reference>
<keyword evidence="2" id="KW-1185">Reference proteome</keyword>
<gene>
    <name evidence="1" type="ORF">SLS53_002015</name>
</gene>
<organism evidence="1 2">
    <name type="scientific">Cytospora paraplurivora</name>
    <dbReference type="NCBI Taxonomy" id="2898453"/>
    <lineage>
        <taxon>Eukaryota</taxon>
        <taxon>Fungi</taxon>
        <taxon>Dikarya</taxon>
        <taxon>Ascomycota</taxon>
        <taxon>Pezizomycotina</taxon>
        <taxon>Sordariomycetes</taxon>
        <taxon>Sordariomycetidae</taxon>
        <taxon>Diaporthales</taxon>
        <taxon>Cytosporaceae</taxon>
        <taxon>Cytospora</taxon>
    </lineage>
</organism>
<dbReference type="AlphaFoldDB" id="A0AAN9UFM1"/>
<accession>A0AAN9UFM1</accession>
<comment type="caution">
    <text evidence="1">The sequence shown here is derived from an EMBL/GenBank/DDBJ whole genome shotgun (WGS) entry which is preliminary data.</text>
</comment>
<sequence>MIPTTLSVKRLGPRATQTDTAAITPAPQVDYPAVVCCDPSKGACTAQPTACVDAFEHPYGALCTGDCPNDPMTLKCTAGPTLHCNQIDLAPQDPLFPVCLPALYRALNLDTIPVPATTALFPHMTTTMRLTPLPARAAALTKLAPPTSAVLIFSLVENSGKQRNTPASLV</sequence>